<protein>
    <recommendedName>
        <fullName evidence="1">Cupin type-1 domain-containing protein</fullName>
    </recommendedName>
</protein>
<dbReference type="STRING" id="155417.A0A4Q4TV92"/>
<accession>A0A4Q4TV92</accession>
<evidence type="ECO:0000259" key="1">
    <source>
        <dbReference type="Pfam" id="PF00190"/>
    </source>
</evidence>
<keyword evidence="3" id="KW-1185">Reference proteome</keyword>
<dbReference type="AlphaFoldDB" id="A0A4Q4TV92"/>
<dbReference type="Pfam" id="PF00190">
    <property type="entry name" value="Cupin_1"/>
    <property type="match status" value="1"/>
</dbReference>
<comment type="caution">
    <text evidence="2">The sequence shown here is derived from an EMBL/GenBank/DDBJ whole genome shotgun (WGS) entry which is preliminary data.</text>
</comment>
<dbReference type="InterPro" id="IPR014710">
    <property type="entry name" value="RmlC-like_jellyroll"/>
</dbReference>
<dbReference type="InterPro" id="IPR047121">
    <property type="entry name" value="YjiB-like"/>
</dbReference>
<feature type="domain" description="Cupin type-1" evidence="1">
    <location>
        <begin position="75"/>
        <end position="123"/>
    </location>
</feature>
<evidence type="ECO:0000313" key="3">
    <source>
        <dbReference type="Proteomes" id="UP000293360"/>
    </source>
</evidence>
<dbReference type="Gene3D" id="2.60.120.10">
    <property type="entry name" value="Jelly Rolls"/>
    <property type="match status" value="1"/>
</dbReference>
<organism evidence="2 3">
    <name type="scientific">Monosporascus ibericus</name>
    <dbReference type="NCBI Taxonomy" id="155417"/>
    <lineage>
        <taxon>Eukaryota</taxon>
        <taxon>Fungi</taxon>
        <taxon>Dikarya</taxon>
        <taxon>Ascomycota</taxon>
        <taxon>Pezizomycotina</taxon>
        <taxon>Sordariomycetes</taxon>
        <taxon>Xylariomycetidae</taxon>
        <taxon>Xylariales</taxon>
        <taxon>Xylariales incertae sedis</taxon>
        <taxon>Monosporascus</taxon>
    </lineage>
</organism>
<dbReference type="OrthoDB" id="2589563at2759"/>
<dbReference type="InterPro" id="IPR014500">
    <property type="entry name" value="UCP019307_cupin"/>
</dbReference>
<dbReference type="PANTHER" id="PTHR36448:SF3">
    <property type="entry name" value="CUPIN TYPE-2 DOMAIN-CONTAINING PROTEIN"/>
    <property type="match status" value="1"/>
</dbReference>
<dbReference type="EMBL" id="QJNU01000013">
    <property type="protein sequence ID" value="RYP10758.1"/>
    <property type="molecule type" value="Genomic_DNA"/>
</dbReference>
<sequence>MPPKLTPTPLSSLRVSRHAIPSHNLIPNTSILNKPLLHYHAAFPSATLTPSSIESHLTSVGVVEPQWRFSMYTTTHFHSTTHEVLCVSRGRARLCFGGEENPGRVEKEVEKGDVLVLPAGVGHRLLEDLTPEREGGFEMVGSYPRGCNWDMCYGKKGEESKVQSIAGLPWFQKDPVYGNQGPVLDV</sequence>
<dbReference type="SUPFAM" id="SSF51182">
    <property type="entry name" value="RmlC-like cupins"/>
    <property type="match status" value="1"/>
</dbReference>
<gene>
    <name evidence="2" type="ORF">DL764_000454</name>
</gene>
<proteinExistence type="predicted"/>
<evidence type="ECO:0000313" key="2">
    <source>
        <dbReference type="EMBL" id="RYP10758.1"/>
    </source>
</evidence>
<dbReference type="Proteomes" id="UP000293360">
    <property type="component" value="Unassembled WGS sequence"/>
</dbReference>
<dbReference type="PANTHER" id="PTHR36448">
    <property type="entry name" value="BLR7373 PROTEIN"/>
    <property type="match status" value="1"/>
</dbReference>
<name>A0A4Q4TV92_9PEZI</name>
<dbReference type="CDD" id="cd02219">
    <property type="entry name" value="cupin_YjlB-like"/>
    <property type="match status" value="1"/>
</dbReference>
<dbReference type="InterPro" id="IPR011051">
    <property type="entry name" value="RmlC_Cupin_sf"/>
</dbReference>
<dbReference type="PIRSF" id="PIRSF019307">
    <property type="entry name" value="UCP019307"/>
    <property type="match status" value="1"/>
</dbReference>
<dbReference type="InterPro" id="IPR006045">
    <property type="entry name" value="Cupin_1"/>
</dbReference>
<reference evidence="2 3" key="1">
    <citation type="submission" date="2018-06" db="EMBL/GenBank/DDBJ databases">
        <title>Complete Genomes of Monosporascus.</title>
        <authorList>
            <person name="Robinson A.J."/>
            <person name="Natvig D.O."/>
        </authorList>
    </citation>
    <scope>NUCLEOTIDE SEQUENCE [LARGE SCALE GENOMIC DNA]</scope>
    <source>
        <strain evidence="2 3">CBS 110550</strain>
    </source>
</reference>